<evidence type="ECO:0000313" key="1">
    <source>
        <dbReference type="EMBL" id="SIN65914.1"/>
    </source>
</evidence>
<name>A0A1N6D5I8_9SPHN</name>
<protein>
    <recommendedName>
        <fullName evidence="3">Sensory transduction regulator</fullName>
    </recommendedName>
</protein>
<dbReference type="InterPro" id="IPR019660">
    <property type="entry name" value="Put_sensory_transdc_reg_YbjN"/>
</dbReference>
<evidence type="ECO:0000313" key="2">
    <source>
        <dbReference type="Proteomes" id="UP000185192"/>
    </source>
</evidence>
<dbReference type="EMBL" id="FSQW01000001">
    <property type="protein sequence ID" value="SIN65914.1"/>
    <property type="molecule type" value="Genomic_DNA"/>
</dbReference>
<dbReference type="RefSeq" id="WP_074204469.1">
    <property type="nucleotide sequence ID" value="NZ_FSQW01000001.1"/>
</dbReference>
<dbReference type="AlphaFoldDB" id="A0A1N6D5I8"/>
<organism evidence="1 2">
    <name type="scientific">Parasphingorhabdus marina DSM 22363</name>
    <dbReference type="NCBI Taxonomy" id="1123272"/>
    <lineage>
        <taxon>Bacteria</taxon>
        <taxon>Pseudomonadati</taxon>
        <taxon>Pseudomonadota</taxon>
        <taxon>Alphaproteobacteria</taxon>
        <taxon>Sphingomonadales</taxon>
        <taxon>Sphingomonadaceae</taxon>
        <taxon>Parasphingorhabdus</taxon>
    </lineage>
</organism>
<keyword evidence="2" id="KW-1185">Reference proteome</keyword>
<proteinExistence type="predicted"/>
<gene>
    <name evidence="1" type="ORF">SAMN02745824_1560</name>
</gene>
<dbReference type="OrthoDB" id="9792176at2"/>
<evidence type="ECO:0008006" key="3">
    <source>
        <dbReference type="Google" id="ProtNLM"/>
    </source>
</evidence>
<dbReference type="Proteomes" id="UP000185192">
    <property type="component" value="Unassembled WGS sequence"/>
</dbReference>
<dbReference type="CDD" id="cd17033">
    <property type="entry name" value="DR1245-like"/>
    <property type="match status" value="1"/>
</dbReference>
<dbReference type="Pfam" id="PF10722">
    <property type="entry name" value="YbjN"/>
    <property type="match status" value="1"/>
</dbReference>
<reference evidence="2" key="1">
    <citation type="submission" date="2016-11" db="EMBL/GenBank/DDBJ databases">
        <authorList>
            <person name="Varghese N."/>
            <person name="Submissions S."/>
        </authorList>
    </citation>
    <scope>NUCLEOTIDE SEQUENCE [LARGE SCALE GENOMIC DNA]</scope>
    <source>
        <strain evidence="2">DSM 22363</strain>
    </source>
</reference>
<sequence>MLDDQWSELDQEEAPPVDMLAAFFEARGWSVDHVSEEEISVEIKGNWTSYQLRAIWRDEDHVLQLLLLPDIRVPEDKRQAVYETLGLINEQLWLGHFDLWSNNNILLFRHAIMLGGSGMLGLDQAQAIVDLAIDEWERFYPVFQFVMWSDKSPKDAIEHAMVDTQGEA</sequence>
<accession>A0A1N6D5I8</accession>
<dbReference type="STRING" id="1123272.SAMN02745824_1560"/>